<keyword evidence="2" id="KW-1185">Reference proteome</keyword>
<accession>A0A8S4SJV2</accession>
<dbReference type="AlphaFoldDB" id="A0A8S4SJV2"/>
<name>A0A8S4SJV2_9NEOP</name>
<gene>
    <name evidence="1" type="primary">jg6665</name>
    <name evidence="1" type="ORF">PAEG_LOCUS25561</name>
</gene>
<proteinExistence type="predicted"/>
<protein>
    <submittedName>
        <fullName evidence="1">Jg6665 protein</fullName>
    </submittedName>
</protein>
<sequence>MNTRTHKCYSLTGSHRASIGTRSNARGAVAHARAARWECVTSRVAVAPLWSGQTSQGQSPVRVHTTCMNEFTLARIINMRIERTYASSVLSGFMMP</sequence>
<evidence type="ECO:0000313" key="1">
    <source>
        <dbReference type="EMBL" id="CAH2266964.1"/>
    </source>
</evidence>
<comment type="caution">
    <text evidence="1">The sequence shown here is derived from an EMBL/GenBank/DDBJ whole genome shotgun (WGS) entry which is preliminary data.</text>
</comment>
<evidence type="ECO:0000313" key="2">
    <source>
        <dbReference type="Proteomes" id="UP000838756"/>
    </source>
</evidence>
<organism evidence="1 2">
    <name type="scientific">Pararge aegeria aegeria</name>
    <dbReference type="NCBI Taxonomy" id="348720"/>
    <lineage>
        <taxon>Eukaryota</taxon>
        <taxon>Metazoa</taxon>
        <taxon>Ecdysozoa</taxon>
        <taxon>Arthropoda</taxon>
        <taxon>Hexapoda</taxon>
        <taxon>Insecta</taxon>
        <taxon>Pterygota</taxon>
        <taxon>Neoptera</taxon>
        <taxon>Endopterygota</taxon>
        <taxon>Lepidoptera</taxon>
        <taxon>Glossata</taxon>
        <taxon>Ditrysia</taxon>
        <taxon>Papilionoidea</taxon>
        <taxon>Nymphalidae</taxon>
        <taxon>Satyrinae</taxon>
        <taxon>Satyrini</taxon>
        <taxon>Parargina</taxon>
        <taxon>Pararge</taxon>
    </lineage>
</organism>
<reference evidence="1" key="1">
    <citation type="submission" date="2022-03" db="EMBL/GenBank/DDBJ databases">
        <authorList>
            <person name="Lindestad O."/>
        </authorList>
    </citation>
    <scope>NUCLEOTIDE SEQUENCE</scope>
</reference>
<dbReference type="EMBL" id="CAKXAJ010026337">
    <property type="protein sequence ID" value="CAH2266964.1"/>
    <property type="molecule type" value="Genomic_DNA"/>
</dbReference>
<dbReference type="Proteomes" id="UP000838756">
    <property type="component" value="Unassembled WGS sequence"/>
</dbReference>